<dbReference type="Proteomes" id="UP000307999">
    <property type="component" value="Unassembled WGS sequence"/>
</dbReference>
<dbReference type="EMBL" id="SWDB01000003">
    <property type="protein sequence ID" value="TKB47453.1"/>
    <property type="molecule type" value="Genomic_DNA"/>
</dbReference>
<name>A0A4U1BAA8_9GAMM</name>
<dbReference type="OrthoDB" id="6401567at2"/>
<evidence type="ECO:0000313" key="1">
    <source>
        <dbReference type="EMBL" id="TKB47453.1"/>
    </source>
</evidence>
<accession>A0A4U1BAA8</accession>
<evidence type="ECO:0000313" key="2">
    <source>
        <dbReference type="Proteomes" id="UP000307999"/>
    </source>
</evidence>
<organism evidence="1 2">
    <name type="scientific">Thalassotalea mangrovi</name>
    <dbReference type="NCBI Taxonomy" id="2572245"/>
    <lineage>
        <taxon>Bacteria</taxon>
        <taxon>Pseudomonadati</taxon>
        <taxon>Pseudomonadota</taxon>
        <taxon>Gammaproteobacteria</taxon>
        <taxon>Alteromonadales</taxon>
        <taxon>Colwelliaceae</taxon>
        <taxon>Thalassotalea</taxon>
    </lineage>
</organism>
<dbReference type="RefSeq" id="WP_136734264.1">
    <property type="nucleotide sequence ID" value="NZ_SWDB01000003.1"/>
</dbReference>
<reference evidence="1 2" key="1">
    <citation type="submission" date="2019-04" db="EMBL/GenBank/DDBJ databases">
        <title>Thalassotalea guangxiensis sp. nov., isolated from sediment of the coastal wetland.</title>
        <authorList>
            <person name="Zheng S."/>
            <person name="Zhang D."/>
        </authorList>
    </citation>
    <scope>NUCLEOTIDE SEQUENCE [LARGE SCALE GENOMIC DNA]</scope>
    <source>
        <strain evidence="1 2">ZS-4</strain>
    </source>
</reference>
<gene>
    <name evidence="1" type="ORF">E8M12_01300</name>
</gene>
<keyword evidence="2" id="KW-1185">Reference proteome</keyword>
<comment type="caution">
    <text evidence="1">The sequence shown here is derived from an EMBL/GenBank/DDBJ whole genome shotgun (WGS) entry which is preliminary data.</text>
</comment>
<proteinExistence type="predicted"/>
<protein>
    <submittedName>
        <fullName evidence="1">Uncharacterized protein</fullName>
    </submittedName>
</protein>
<sequence length="78" mass="9035">MKDLIVLTAIAYLVHQVVGDHFQLVKLDAESRQVAEIGTYTTLDECRQEAKRLKEKALLMEFLSSSYQCNEIAWFKEK</sequence>
<dbReference type="AlphaFoldDB" id="A0A4U1BAA8"/>